<keyword evidence="1" id="KW-0812">Transmembrane</keyword>
<name>A0A344TRI7_9BACT</name>
<evidence type="ECO:0008006" key="4">
    <source>
        <dbReference type="Google" id="ProtNLM"/>
    </source>
</evidence>
<protein>
    <recommendedName>
        <fullName evidence="4">DUF4199 domain-containing protein</fullName>
    </recommendedName>
</protein>
<feature type="transmembrane region" description="Helical" evidence="1">
    <location>
        <begin position="141"/>
        <end position="165"/>
    </location>
</feature>
<keyword evidence="1" id="KW-1133">Transmembrane helix</keyword>
<dbReference type="AlphaFoldDB" id="A0A344TRI7"/>
<dbReference type="InterPro" id="IPR025250">
    <property type="entry name" value="DUF4199"/>
</dbReference>
<feature type="transmembrane region" description="Helical" evidence="1">
    <location>
        <begin position="12"/>
        <end position="33"/>
    </location>
</feature>
<accession>A0A344TRI7</accession>
<dbReference type="OrthoDB" id="5766000at2"/>
<proteinExistence type="predicted"/>
<gene>
    <name evidence="2" type="ORF">DR864_27700</name>
</gene>
<dbReference type="RefSeq" id="WP_114070019.1">
    <property type="nucleotide sequence ID" value="NZ_CP030850.1"/>
</dbReference>
<reference evidence="2 3" key="1">
    <citation type="submission" date="2018-07" db="EMBL/GenBank/DDBJ databases">
        <title>Genome sequencing of Runella.</title>
        <authorList>
            <person name="Baek M.-G."/>
            <person name="Yi H."/>
        </authorList>
    </citation>
    <scope>NUCLEOTIDE SEQUENCE [LARGE SCALE GENOMIC DNA]</scope>
    <source>
        <strain evidence="2 3">HYN0085</strain>
    </source>
</reference>
<feature type="transmembrane region" description="Helical" evidence="1">
    <location>
        <begin position="39"/>
        <end position="58"/>
    </location>
</feature>
<feature type="transmembrane region" description="Helical" evidence="1">
    <location>
        <begin position="78"/>
        <end position="99"/>
    </location>
</feature>
<dbReference type="KEGG" id="run:DR864_27700"/>
<keyword evidence="1" id="KW-0472">Membrane</keyword>
<evidence type="ECO:0000256" key="1">
    <source>
        <dbReference type="SAM" id="Phobius"/>
    </source>
</evidence>
<evidence type="ECO:0000313" key="3">
    <source>
        <dbReference type="Proteomes" id="UP000251993"/>
    </source>
</evidence>
<dbReference type="Pfam" id="PF13858">
    <property type="entry name" value="DUF4199"/>
    <property type="match status" value="1"/>
</dbReference>
<evidence type="ECO:0000313" key="2">
    <source>
        <dbReference type="EMBL" id="AXE21258.1"/>
    </source>
</evidence>
<organism evidence="2 3">
    <name type="scientific">Runella rosea</name>
    <dbReference type="NCBI Taxonomy" id="2259595"/>
    <lineage>
        <taxon>Bacteria</taxon>
        <taxon>Pseudomonadati</taxon>
        <taxon>Bacteroidota</taxon>
        <taxon>Cytophagia</taxon>
        <taxon>Cytophagales</taxon>
        <taxon>Spirosomataceae</taxon>
        <taxon>Runella</taxon>
    </lineage>
</organism>
<sequence length="168" mass="19718">MTLFGMNNTLKFAIYIVVFSLIWLVGEKLLGYQNTIVDWLPFTSLLWLILIGVFYIAFLRSTRQQTTKVVYKTNVKSLLTLSIYWLLAFGLVKWVYFLFVNPDYFNDLIIRGREWLTLTATSEENFENATRMMDDFLQLPVYLGITTAVQLIFCLIYAFLFPAFLKNK</sequence>
<dbReference type="EMBL" id="CP030850">
    <property type="protein sequence ID" value="AXE21258.1"/>
    <property type="molecule type" value="Genomic_DNA"/>
</dbReference>
<dbReference type="Proteomes" id="UP000251993">
    <property type="component" value="Chromosome"/>
</dbReference>
<keyword evidence="3" id="KW-1185">Reference proteome</keyword>